<protein>
    <recommendedName>
        <fullName evidence="2 6">UTP--glucose-1-phosphate uridylyltransferase</fullName>
        <ecNumber evidence="2 6">2.7.7.9</ecNumber>
    </recommendedName>
    <alternativeName>
        <fullName evidence="6">UDP-glucose pyrophosphorylase</fullName>
    </alternativeName>
</protein>
<dbReference type="EMBL" id="FMHG01000001">
    <property type="protein sequence ID" value="SCJ63151.1"/>
    <property type="molecule type" value="Genomic_DNA"/>
</dbReference>
<evidence type="ECO:0000256" key="5">
    <source>
        <dbReference type="ARBA" id="ARBA00048128"/>
    </source>
</evidence>
<dbReference type="GO" id="GO:0006011">
    <property type="term" value="P:UDP-alpha-D-glucose metabolic process"/>
    <property type="evidence" value="ECO:0007669"/>
    <property type="project" value="InterPro"/>
</dbReference>
<dbReference type="Pfam" id="PF00483">
    <property type="entry name" value="NTP_transferase"/>
    <property type="match status" value="1"/>
</dbReference>
<evidence type="ECO:0000259" key="7">
    <source>
        <dbReference type="Pfam" id="PF00483"/>
    </source>
</evidence>
<dbReference type="EC" id="2.7.7.9" evidence="2 6"/>
<reference evidence="8" key="1">
    <citation type="submission" date="2015-09" db="EMBL/GenBank/DDBJ databases">
        <authorList>
            <consortium name="Pathogen Informatics"/>
        </authorList>
    </citation>
    <scope>NUCLEOTIDE SEQUENCE</scope>
    <source>
        <strain evidence="8">2789STDY5834896</strain>
    </source>
</reference>
<dbReference type="NCBIfam" id="TIGR01099">
    <property type="entry name" value="galU"/>
    <property type="match status" value="1"/>
</dbReference>
<keyword evidence="4 6" id="KW-0548">Nucleotidyltransferase</keyword>
<dbReference type="GO" id="GO:0003983">
    <property type="term" value="F:UTP:glucose-1-phosphate uridylyltransferase activity"/>
    <property type="evidence" value="ECO:0007669"/>
    <property type="project" value="UniProtKB-EC"/>
</dbReference>
<keyword evidence="3 6" id="KW-0808">Transferase</keyword>
<accession>A0A1C6I024</accession>
<dbReference type="AlphaFoldDB" id="A0A1C6I024"/>
<comment type="catalytic activity">
    <reaction evidence="5 6">
        <text>alpha-D-glucose 1-phosphate + UTP + H(+) = UDP-alpha-D-glucose + diphosphate</text>
        <dbReference type="Rhea" id="RHEA:19889"/>
        <dbReference type="ChEBI" id="CHEBI:15378"/>
        <dbReference type="ChEBI" id="CHEBI:33019"/>
        <dbReference type="ChEBI" id="CHEBI:46398"/>
        <dbReference type="ChEBI" id="CHEBI:58601"/>
        <dbReference type="ChEBI" id="CHEBI:58885"/>
        <dbReference type="EC" id="2.7.7.9"/>
    </reaction>
</comment>
<sequence length="293" mass="32228">MMQRRVRKAVIPAAGMGTRVLPASKAMPKEMLPIVDKPAIQYIVEEAAKSGIEEVLIITSRGKSIMEDHFDRAPVLEQKLQESGKVELYRAVIESADLANITYVRQKEQKGLGHAILCAKNFVGDEPFAVLYGDDVIISEEPVCGQLIAAYEKYGKACVGIKEVPASDISRYSSLAVQPLEENIYAIDNMVEKPQMPEEVLSLFSILGRCVLTPDIFEILEHTAPGAGGEIQLTDAMRELALNRGMVGVDYVGKRYDMGNKLGILQAVVEVGVKHAEVGEDFTRYLKAFVETL</sequence>
<evidence type="ECO:0000313" key="8">
    <source>
        <dbReference type="EMBL" id="SCJ63151.1"/>
    </source>
</evidence>
<dbReference type="Gene3D" id="3.90.550.10">
    <property type="entry name" value="Spore Coat Polysaccharide Biosynthesis Protein SpsA, Chain A"/>
    <property type="match status" value="1"/>
</dbReference>
<evidence type="ECO:0000256" key="2">
    <source>
        <dbReference type="ARBA" id="ARBA00012415"/>
    </source>
</evidence>
<evidence type="ECO:0000256" key="6">
    <source>
        <dbReference type="RuleBase" id="RU361259"/>
    </source>
</evidence>
<evidence type="ECO:0000256" key="4">
    <source>
        <dbReference type="ARBA" id="ARBA00022695"/>
    </source>
</evidence>
<dbReference type="SUPFAM" id="SSF53448">
    <property type="entry name" value="Nucleotide-diphospho-sugar transferases"/>
    <property type="match status" value="1"/>
</dbReference>
<dbReference type="InterPro" id="IPR005835">
    <property type="entry name" value="NTP_transferase_dom"/>
</dbReference>
<dbReference type="CDD" id="cd02541">
    <property type="entry name" value="UGPase_prokaryotic"/>
    <property type="match status" value="1"/>
</dbReference>
<organism evidence="8">
    <name type="scientific">uncultured Anaerotruncus sp</name>
    <dbReference type="NCBI Taxonomy" id="905011"/>
    <lineage>
        <taxon>Bacteria</taxon>
        <taxon>Bacillati</taxon>
        <taxon>Bacillota</taxon>
        <taxon>Clostridia</taxon>
        <taxon>Eubacteriales</taxon>
        <taxon>Oscillospiraceae</taxon>
        <taxon>Anaerotruncus</taxon>
        <taxon>environmental samples</taxon>
    </lineage>
</organism>
<dbReference type="InterPro" id="IPR029044">
    <property type="entry name" value="Nucleotide-diphossugar_trans"/>
</dbReference>
<comment type="similarity">
    <text evidence="1 6">Belongs to the UDPGP type 2 family.</text>
</comment>
<name>A0A1C6I024_9FIRM</name>
<dbReference type="InterPro" id="IPR005771">
    <property type="entry name" value="GalU_uridylyltTrfase_bac/arc"/>
</dbReference>
<dbReference type="PANTHER" id="PTHR43197:SF1">
    <property type="entry name" value="UTP--GLUCOSE-1-PHOSPHATE URIDYLYLTRANSFERASE"/>
    <property type="match status" value="1"/>
</dbReference>
<evidence type="ECO:0000256" key="3">
    <source>
        <dbReference type="ARBA" id="ARBA00022679"/>
    </source>
</evidence>
<proteinExistence type="inferred from homology"/>
<gene>
    <name evidence="8" type="primary">gtaB</name>
    <name evidence="8" type="ORF">SAMEA3545359_01145</name>
</gene>
<dbReference type="PANTHER" id="PTHR43197">
    <property type="entry name" value="UTP--GLUCOSE-1-PHOSPHATE URIDYLYLTRANSFERASE"/>
    <property type="match status" value="1"/>
</dbReference>
<evidence type="ECO:0000256" key="1">
    <source>
        <dbReference type="ARBA" id="ARBA00006890"/>
    </source>
</evidence>
<feature type="domain" description="Nucleotidyl transferase" evidence="7">
    <location>
        <begin position="8"/>
        <end position="267"/>
    </location>
</feature>